<comment type="caution">
    <text evidence="2">The sequence shown here is derived from an EMBL/GenBank/DDBJ whole genome shotgun (WGS) entry which is preliminary data.</text>
</comment>
<dbReference type="InterPro" id="IPR036737">
    <property type="entry name" value="OmpA-like_sf"/>
</dbReference>
<dbReference type="AlphaFoldDB" id="A0A4Y8ZKE7"/>
<protein>
    <recommendedName>
        <fullName evidence="1">OmpA-like domain-containing protein</fullName>
    </recommendedName>
</protein>
<evidence type="ECO:0000313" key="3">
    <source>
        <dbReference type="Proteomes" id="UP000298213"/>
    </source>
</evidence>
<dbReference type="InterPro" id="IPR006665">
    <property type="entry name" value="OmpA-like"/>
</dbReference>
<accession>A0A4Y8ZKE7</accession>
<evidence type="ECO:0000259" key="1">
    <source>
        <dbReference type="Pfam" id="PF00691"/>
    </source>
</evidence>
<dbReference type="RefSeq" id="WP_135090431.1">
    <property type="nucleotide sequence ID" value="NZ_SPDV01000074.1"/>
</dbReference>
<reference evidence="2 3" key="1">
    <citation type="submission" date="2019-03" db="EMBL/GenBank/DDBJ databases">
        <title>Genome sequence of Sphingomonas sp. 17J27-24.</title>
        <authorList>
            <person name="Kim M."/>
            <person name="Maeng S."/>
            <person name="Sathiyaraj S."/>
        </authorList>
    </citation>
    <scope>NUCLEOTIDE SEQUENCE [LARGE SCALE GENOMIC DNA]</scope>
    <source>
        <strain evidence="2 3">17J27-24</strain>
    </source>
</reference>
<proteinExistence type="predicted"/>
<organism evidence="2 3">
    <name type="scientific">Sphingomonas parva</name>
    <dbReference type="NCBI Taxonomy" id="2555898"/>
    <lineage>
        <taxon>Bacteria</taxon>
        <taxon>Pseudomonadati</taxon>
        <taxon>Pseudomonadota</taxon>
        <taxon>Alphaproteobacteria</taxon>
        <taxon>Sphingomonadales</taxon>
        <taxon>Sphingomonadaceae</taxon>
        <taxon>Sphingomonas</taxon>
    </lineage>
</organism>
<keyword evidence="3" id="KW-1185">Reference proteome</keyword>
<gene>
    <name evidence="2" type="ORF">E2493_20035</name>
</gene>
<dbReference type="Proteomes" id="UP000298213">
    <property type="component" value="Unassembled WGS sequence"/>
</dbReference>
<sequence length="159" mass="17780">MAICTHHHAGRRRAARGHVAAIFHGATLARSSGARGQRPRLRLHPCGRARLVRERQQPDHPALSESARLFCRLARPFPEETIIVIEGSADRVVDPAANRRLSSARARAVERFLDPRGVHPGRTEVRGIGEKDRFCEAPTRLRRPMIVSSLSIRGRGELR</sequence>
<dbReference type="Gene3D" id="3.30.1330.60">
    <property type="entry name" value="OmpA-like domain"/>
    <property type="match status" value="1"/>
</dbReference>
<dbReference type="EMBL" id="SPDV01000074">
    <property type="protein sequence ID" value="TFI56473.1"/>
    <property type="molecule type" value="Genomic_DNA"/>
</dbReference>
<feature type="domain" description="OmpA-like" evidence="1">
    <location>
        <begin position="78"/>
        <end position="138"/>
    </location>
</feature>
<name>A0A4Y8ZKE7_9SPHN</name>
<dbReference type="SUPFAM" id="SSF103088">
    <property type="entry name" value="OmpA-like"/>
    <property type="match status" value="1"/>
</dbReference>
<dbReference type="Pfam" id="PF00691">
    <property type="entry name" value="OmpA"/>
    <property type="match status" value="1"/>
</dbReference>
<evidence type="ECO:0000313" key="2">
    <source>
        <dbReference type="EMBL" id="TFI56473.1"/>
    </source>
</evidence>